<accession>A0A0G0K3A6</accession>
<name>A0A0G0K3A6_9BACT</name>
<reference evidence="2 3" key="1">
    <citation type="journal article" date="2015" name="Nature">
        <title>rRNA introns, odd ribosomes, and small enigmatic genomes across a large radiation of phyla.</title>
        <authorList>
            <person name="Brown C.T."/>
            <person name="Hug L.A."/>
            <person name="Thomas B.C."/>
            <person name="Sharon I."/>
            <person name="Castelle C.J."/>
            <person name="Singh A."/>
            <person name="Wilkins M.J."/>
            <person name="Williams K.H."/>
            <person name="Banfield J.F."/>
        </authorList>
    </citation>
    <scope>NUCLEOTIDE SEQUENCE [LARGE SCALE GENOMIC DNA]</scope>
</reference>
<evidence type="ECO:0000313" key="2">
    <source>
        <dbReference type="EMBL" id="KKQ74183.1"/>
    </source>
</evidence>
<dbReference type="AlphaFoldDB" id="A0A0G0K3A6"/>
<keyword evidence="1" id="KW-0472">Membrane</keyword>
<proteinExistence type="predicted"/>
<protein>
    <submittedName>
        <fullName evidence="2">Uncharacterized protein</fullName>
    </submittedName>
</protein>
<gene>
    <name evidence="2" type="ORF">US96_C0039G0019</name>
</gene>
<sequence>MCANLFVMMLLEKPGLFKLLIVVIFLLLLGGLIFLLLRYRDVKQNQERVAFVKQNSQNLDPKSLIPSPKPGIEISSTQQGSTTAKLVGVLNNAYQKEADYFLDLKVTESGKVYIIKANLGEKDMIIAENTREYDEQNLRYTNRFVNKSVEEMFTKYKALKGEQIAIVVLVDADTEAYKNNCDDVCKKRLALFNEYSANNQILMDLSNLSDSLEVGLVTQISQ</sequence>
<dbReference type="EMBL" id="LBUZ01000039">
    <property type="protein sequence ID" value="KKQ74183.1"/>
    <property type="molecule type" value="Genomic_DNA"/>
</dbReference>
<evidence type="ECO:0000313" key="3">
    <source>
        <dbReference type="Proteomes" id="UP000034181"/>
    </source>
</evidence>
<organism evidence="2 3">
    <name type="scientific">Candidatus Woesebacteria bacterium GW2011_GWB1_38_5b</name>
    <dbReference type="NCBI Taxonomy" id="1618569"/>
    <lineage>
        <taxon>Bacteria</taxon>
        <taxon>Candidatus Woeseibacteriota</taxon>
    </lineage>
</organism>
<dbReference type="Proteomes" id="UP000034181">
    <property type="component" value="Unassembled WGS sequence"/>
</dbReference>
<feature type="transmembrane region" description="Helical" evidence="1">
    <location>
        <begin position="16"/>
        <end position="37"/>
    </location>
</feature>
<keyword evidence="1" id="KW-0812">Transmembrane</keyword>
<keyword evidence="1" id="KW-1133">Transmembrane helix</keyword>
<evidence type="ECO:0000256" key="1">
    <source>
        <dbReference type="SAM" id="Phobius"/>
    </source>
</evidence>
<comment type="caution">
    <text evidence="2">The sequence shown here is derived from an EMBL/GenBank/DDBJ whole genome shotgun (WGS) entry which is preliminary data.</text>
</comment>